<keyword evidence="2" id="KW-0472">Membrane</keyword>
<proteinExistence type="predicted"/>
<evidence type="ECO:0000256" key="2">
    <source>
        <dbReference type="SAM" id="Phobius"/>
    </source>
</evidence>
<dbReference type="InterPro" id="IPR036259">
    <property type="entry name" value="MFS_trans_sf"/>
</dbReference>
<feature type="compositionally biased region" description="Polar residues" evidence="1">
    <location>
        <begin position="1"/>
        <end position="25"/>
    </location>
</feature>
<feature type="transmembrane region" description="Helical" evidence="2">
    <location>
        <begin position="258"/>
        <end position="279"/>
    </location>
</feature>
<feature type="transmembrane region" description="Helical" evidence="2">
    <location>
        <begin position="185"/>
        <end position="211"/>
    </location>
</feature>
<feature type="transmembrane region" description="Helical" evidence="2">
    <location>
        <begin position="379"/>
        <end position="397"/>
    </location>
</feature>
<feature type="transmembrane region" description="Helical" evidence="2">
    <location>
        <begin position="91"/>
        <end position="115"/>
    </location>
</feature>
<accession>A0A8J3QSY2</accession>
<keyword evidence="4" id="KW-1185">Reference proteome</keyword>
<evidence type="ECO:0000313" key="3">
    <source>
        <dbReference type="EMBL" id="GIH15886.1"/>
    </source>
</evidence>
<evidence type="ECO:0000256" key="1">
    <source>
        <dbReference type="SAM" id="MobiDB-lite"/>
    </source>
</evidence>
<comment type="caution">
    <text evidence="3">The sequence shown here is derived from an EMBL/GenBank/DDBJ whole genome shotgun (WGS) entry which is preliminary data.</text>
</comment>
<gene>
    <name evidence="3" type="ORF">Raf01_40580</name>
</gene>
<keyword evidence="2" id="KW-0812">Transmembrane</keyword>
<dbReference type="SUPFAM" id="SSF103473">
    <property type="entry name" value="MFS general substrate transporter"/>
    <property type="match status" value="1"/>
</dbReference>
<dbReference type="EMBL" id="BONZ01000038">
    <property type="protein sequence ID" value="GIH15886.1"/>
    <property type="molecule type" value="Genomic_DNA"/>
</dbReference>
<feature type="transmembrane region" description="Helical" evidence="2">
    <location>
        <begin position="150"/>
        <end position="173"/>
    </location>
</feature>
<reference evidence="3" key="1">
    <citation type="submission" date="2021-01" db="EMBL/GenBank/DDBJ databases">
        <title>Whole genome shotgun sequence of Rugosimonospora africana NBRC 104875.</title>
        <authorList>
            <person name="Komaki H."/>
            <person name="Tamura T."/>
        </authorList>
    </citation>
    <scope>NUCLEOTIDE SEQUENCE</scope>
    <source>
        <strain evidence="3">NBRC 104875</strain>
    </source>
</reference>
<feature type="transmembrane region" description="Helical" evidence="2">
    <location>
        <begin position="217"/>
        <end position="237"/>
    </location>
</feature>
<feature type="transmembrane region" description="Helical" evidence="2">
    <location>
        <begin position="321"/>
        <end position="340"/>
    </location>
</feature>
<dbReference type="InterPro" id="IPR011701">
    <property type="entry name" value="MFS"/>
</dbReference>
<feature type="transmembrane region" description="Helical" evidence="2">
    <location>
        <begin position="403"/>
        <end position="428"/>
    </location>
</feature>
<keyword evidence="2" id="KW-1133">Transmembrane helix</keyword>
<sequence>MTDTLGVSDTAGRTDTASETDTAGRNGTASETADTSDTASDTTDTSDTAGTSGVAAVLRAPQAVRVLVASQVGRLPLSSAPLALLLFARDAMSIAMAGILVGGYIAGTAVGQPLLARVADRWRQPPVMWAAVTVSTAGFALATLRPPPAVAVIAAVLAGVGAPPFESCLRVLWRDLIAERLLQAAYTLDVALQELIFIVGPMVALGGYALAGARGGLIATAVAQLAGTVLFSTAPVVRRWRGTPARRHWAGPLRSAELRLLLAATLLVGAAVGGTEVAVAGYADAHGSRSWAAWLLAAQAVGALTGGLLSTRYPLKDPRRALPALVALMAAGYLPLLLVAPLPLMAVALAVSGLMLPPALTAVFITADGVAPAGTAAESFAWVATAFATGSAVGSAVDGALCQAVGGVAIGFLPAPAIVAAAAALLWYRRHRRQLGAARPGVVTAG</sequence>
<feature type="transmembrane region" description="Helical" evidence="2">
    <location>
        <begin position="291"/>
        <end position="309"/>
    </location>
</feature>
<feature type="transmembrane region" description="Helical" evidence="2">
    <location>
        <begin position="127"/>
        <end position="144"/>
    </location>
</feature>
<dbReference type="PANTHER" id="PTHR23542:SF1">
    <property type="entry name" value="MAJOR FACILITATOR SUPERFAMILY (MFS) PROFILE DOMAIN-CONTAINING PROTEIN"/>
    <property type="match status" value="1"/>
</dbReference>
<dbReference type="Proteomes" id="UP000642748">
    <property type="component" value="Unassembled WGS sequence"/>
</dbReference>
<protein>
    <submittedName>
        <fullName evidence="3">MFS transporter</fullName>
    </submittedName>
</protein>
<dbReference type="PANTHER" id="PTHR23542">
    <property type="match status" value="1"/>
</dbReference>
<name>A0A8J3QSY2_9ACTN</name>
<dbReference type="Gene3D" id="1.20.1250.20">
    <property type="entry name" value="MFS general substrate transporter like domains"/>
    <property type="match status" value="1"/>
</dbReference>
<feature type="compositionally biased region" description="Low complexity" evidence="1">
    <location>
        <begin position="27"/>
        <end position="49"/>
    </location>
</feature>
<dbReference type="Pfam" id="PF07690">
    <property type="entry name" value="MFS_1"/>
    <property type="match status" value="1"/>
</dbReference>
<feature type="transmembrane region" description="Helical" evidence="2">
    <location>
        <begin position="346"/>
        <end position="367"/>
    </location>
</feature>
<evidence type="ECO:0000313" key="4">
    <source>
        <dbReference type="Proteomes" id="UP000642748"/>
    </source>
</evidence>
<dbReference type="AlphaFoldDB" id="A0A8J3QSY2"/>
<organism evidence="3 4">
    <name type="scientific">Rugosimonospora africana</name>
    <dbReference type="NCBI Taxonomy" id="556532"/>
    <lineage>
        <taxon>Bacteria</taxon>
        <taxon>Bacillati</taxon>
        <taxon>Actinomycetota</taxon>
        <taxon>Actinomycetes</taxon>
        <taxon>Micromonosporales</taxon>
        <taxon>Micromonosporaceae</taxon>
        <taxon>Rugosimonospora</taxon>
    </lineage>
</organism>
<dbReference type="GO" id="GO:0022857">
    <property type="term" value="F:transmembrane transporter activity"/>
    <property type="evidence" value="ECO:0007669"/>
    <property type="project" value="InterPro"/>
</dbReference>
<feature type="region of interest" description="Disordered" evidence="1">
    <location>
        <begin position="1"/>
        <end position="49"/>
    </location>
</feature>